<dbReference type="KEGG" id="civ:IMZ16_10030"/>
<protein>
    <submittedName>
        <fullName evidence="1">Nucleotidyltransferase substrate binding protein</fullName>
    </submittedName>
</protein>
<dbReference type="SUPFAM" id="SSF81593">
    <property type="entry name" value="Nucleotidyltransferase substrate binding subunit/domain"/>
    <property type="match status" value="1"/>
</dbReference>
<dbReference type="Proteomes" id="UP000593605">
    <property type="component" value="Chromosome"/>
</dbReference>
<dbReference type="Pfam" id="PF08780">
    <property type="entry name" value="NTase_sub_bind"/>
    <property type="match status" value="1"/>
</dbReference>
<accession>A0A7M1T3U0</accession>
<dbReference type="GO" id="GO:0016740">
    <property type="term" value="F:transferase activity"/>
    <property type="evidence" value="ECO:0007669"/>
    <property type="project" value="UniProtKB-KW"/>
</dbReference>
<gene>
    <name evidence="1" type="ORF">IMZ16_10030</name>
</gene>
<proteinExistence type="predicted"/>
<evidence type="ECO:0000313" key="1">
    <source>
        <dbReference type="EMBL" id="QOR73824.1"/>
    </source>
</evidence>
<dbReference type="AlphaFoldDB" id="A0A7M1T3U0"/>
<evidence type="ECO:0000313" key="2">
    <source>
        <dbReference type="Proteomes" id="UP000593605"/>
    </source>
</evidence>
<dbReference type="Gene3D" id="1.20.120.330">
    <property type="entry name" value="Nucleotidyltransferases domain 2"/>
    <property type="match status" value="1"/>
</dbReference>
<keyword evidence="1" id="KW-0808">Transferase</keyword>
<reference evidence="1 2" key="1">
    <citation type="submission" date="2020-10" db="EMBL/GenBank/DDBJ databases">
        <title>Complete genome of Cruoricapor ignavus strain M1214 isolated from the blood culture of a febrile patient.</title>
        <authorList>
            <person name="Guglielmino C.J.D."/>
        </authorList>
    </citation>
    <scope>NUCLEOTIDE SEQUENCE [LARGE SCALE GENOMIC DNA]</scope>
    <source>
        <strain evidence="1 2">M1214</strain>
    </source>
</reference>
<organism evidence="1 2">
    <name type="scientific">Cruoricaptor ignavus</name>
    <dbReference type="NCBI Taxonomy" id="1118202"/>
    <lineage>
        <taxon>Bacteria</taxon>
        <taxon>Pseudomonadati</taxon>
        <taxon>Bacteroidota</taxon>
        <taxon>Flavobacteriia</taxon>
        <taxon>Flavobacteriales</taxon>
        <taxon>Weeksellaceae</taxon>
        <taxon>Cruoricaptor</taxon>
    </lineage>
</organism>
<dbReference type="InterPro" id="IPR010235">
    <property type="entry name" value="HepT"/>
</dbReference>
<name>A0A7M1T3U0_9FLAO</name>
<sequence>MMEGDVRWKQRLEHYESAVAQLTRFLEKDELNEFEELGLIQCFEFTYELAWKLMKDYLTYQGIAGITGSRDAVRQAFSFGLISEGEIWMKMIDDRIRTVHTYNESLVEEIEQKIKNRYYELFVDFIEKMQSLK</sequence>
<dbReference type="EMBL" id="CP063145">
    <property type="protein sequence ID" value="QOR73824.1"/>
    <property type="molecule type" value="Genomic_DNA"/>
</dbReference>
<dbReference type="NCBIfam" id="TIGR01987">
    <property type="entry name" value="HI0074"/>
    <property type="match status" value="1"/>
</dbReference>